<reference evidence="1 2" key="1">
    <citation type="journal article" date="2012" name="Stand. Genomic Sci.">
        <title>Complete genome sequencing and analysis of Saprospira grandis str. Lewin, a predatory marine bacterium.</title>
        <authorList>
            <person name="Saw J.H."/>
            <person name="Yuryev A."/>
            <person name="Kanbe M."/>
            <person name="Hou S."/>
            <person name="Young A.G."/>
            <person name="Aizawa S."/>
            <person name="Alam M."/>
        </authorList>
    </citation>
    <scope>NUCLEOTIDE SEQUENCE [LARGE SCALE GENOMIC DNA]</scope>
    <source>
        <strain evidence="1 2">Lewin</strain>
    </source>
</reference>
<name>H6L8B6_SAPGL</name>
<gene>
    <name evidence="1" type="ordered locus">SGRA_3764</name>
</gene>
<sequence length="348" mass="40338">MHIKKITLILFMIISWGEMSAQYAGHGWLWIEEKKIDYSLLKDEEYYGIKLMTEPENLSTLFEESPNVRIVVVDYRKSHLPNVICDLAKLDTVWIGEMSYASWRYRTVLPQCICSLKISRLEIRGRVENHELLEEWLKTNEELTNLALEAPISLETFKTVVRGKKIKRLTVPVNDGDIIDTKYFSASLKSLSLFHTKRNKVCPKEKQIKLLGSHLSDSLTTLLGDFDIADTATMNILINSPRLNFLGLGWNENLPKSFALMKHLKCLHIKELCINERNVNILSELDSLEEIYWDVKSLREVKAAVEILKKLSHVKTITFFSRRHKFYYSRIKIEGLPNVSFVSFSIRG</sequence>
<proteinExistence type="predicted"/>
<dbReference type="AlphaFoldDB" id="H6L8B6"/>
<keyword evidence="2" id="KW-1185">Reference proteome</keyword>
<evidence type="ECO:0008006" key="3">
    <source>
        <dbReference type="Google" id="ProtNLM"/>
    </source>
</evidence>
<dbReference type="HOGENOM" id="CLU_796676_0_0_10"/>
<accession>H6L8B6</accession>
<protein>
    <recommendedName>
        <fullName evidence="3">Leucine-rich repeat domain-containing protein</fullName>
    </recommendedName>
</protein>
<dbReference type="Gene3D" id="3.80.10.10">
    <property type="entry name" value="Ribonuclease Inhibitor"/>
    <property type="match status" value="1"/>
</dbReference>
<dbReference type="EMBL" id="CP002831">
    <property type="protein sequence ID" value="AFC26480.1"/>
    <property type="molecule type" value="Genomic_DNA"/>
</dbReference>
<evidence type="ECO:0000313" key="2">
    <source>
        <dbReference type="Proteomes" id="UP000007519"/>
    </source>
</evidence>
<evidence type="ECO:0000313" key="1">
    <source>
        <dbReference type="EMBL" id="AFC26480.1"/>
    </source>
</evidence>
<dbReference type="KEGG" id="sgn:SGRA_3764"/>
<dbReference type="RefSeq" id="WP_015694067.1">
    <property type="nucleotide sequence ID" value="NC_016940.1"/>
</dbReference>
<dbReference type="Proteomes" id="UP000007519">
    <property type="component" value="Chromosome"/>
</dbReference>
<dbReference type="SUPFAM" id="SSF52047">
    <property type="entry name" value="RNI-like"/>
    <property type="match status" value="1"/>
</dbReference>
<dbReference type="InterPro" id="IPR032675">
    <property type="entry name" value="LRR_dom_sf"/>
</dbReference>
<organism evidence="1 2">
    <name type="scientific">Saprospira grandis (strain Lewin)</name>
    <dbReference type="NCBI Taxonomy" id="984262"/>
    <lineage>
        <taxon>Bacteria</taxon>
        <taxon>Pseudomonadati</taxon>
        <taxon>Bacteroidota</taxon>
        <taxon>Saprospiria</taxon>
        <taxon>Saprospirales</taxon>
        <taxon>Saprospiraceae</taxon>
        <taxon>Saprospira</taxon>
    </lineage>
</organism>